<reference evidence="2" key="1">
    <citation type="submission" date="2016-05" db="EMBL/GenBank/DDBJ databases">
        <title>Comparative genomics of biotechnologically important yeasts.</title>
        <authorList>
            <consortium name="DOE Joint Genome Institute"/>
            <person name="Riley R."/>
            <person name="Haridas S."/>
            <person name="Wolfe K.H."/>
            <person name="Lopes M.R."/>
            <person name="Hittinger C.T."/>
            <person name="Goker M."/>
            <person name="Salamov A."/>
            <person name="Wisecaver J."/>
            <person name="Long T.M."/>
            <person name="Aerts A.L."/>
            <person name="Barry K."/>
            <person name="Choi C."/>
            <person name="Clum A."/>
            <person name="Coughlan A.Y."/>
            <person name="Deshpande S."/>
            <person name="Douglass A.P."/>
            <person name="Hanson S.J."/>
            <person name="Klenk H.-P."/>
            <person name="Labutti K."/>
            <person name="Lapidus A."/>
            <person name="Lindquist E."/>
            <person name="Lipzen A."/>
            <person name="Meier-Kolthoff J.P."/>
            <person name="Ohm R.A."/>
            <person name="Otillar R.P."/>
            <person name="Pangilinan J."/>
            <person name="Peng Y."/>
            <person name="Rokas A."/>
            <person name="Rosa C.A."/>
            <person name="Scheuner C."/>
            <person name="Sibirny A.A."/>
            <person name="Slot J.C."/>
            <person name="Stielow J.B."/>
            <person name="Sun H."/>
            <person name="Kurtzman C.P."/>
            <person name="Blackwell M."/>
            <person name="Grigoriev I.V."/>
            <person name="Jeffries T.W."/>
        </authorList>
    </citation>
    <scope>NUCLEOTIDE SEQUENCE [LARGE SCALE GENOMIC DNA]</scope>
    <source>
        <strain evidence="2">NRRL Y-12698</strain>
    </source>
</reference>
<evidence type="ECO:0000313" key="1">
    <source>
        <dbReference type="EMBL" id="ODQ78674.1"/>
    </source>
</evidence>
<proteinExistence type="predicted"/>
<dbReference type="AlphaFoldDB" id="A0A1E3QMI1"/>
<organism evidence="1 2">
    <name type="scientific">Babjeviella inositovora NRRL Y-12698</name>
    <dbReference type="NCBI Taxonomy" id="984486"/>
    <lineage>
        <taxon>Eukaryota</taxon>
        <taxon>Fungi</taxon>
        <taxon>Dikarya</taxon>
        <taxon>Ascomycota</taxon>
        <taxon>Saccharomycotina</taxon>
        <taxon>Pichiomycetes</taxon>
        <taxon>Serinales incertae sedis</taxon>
        <taxon>Babjeviella</taxon>
    </lineage>
</organism>
<name>A0A1E3QMI1_9ASCO</name>
<dbReference type="Proteomes" id="UP000094336">
    <property type="component" value="Unassembled WGS sequence"/>
</dbReference>
<accession>A0A1E3QMI1</accession>
<keyword evidence="2" id="KW-1185">Reference proteome</keyword>
<dbReference type="EMBL" id="KV454434">
    <property type="protein sequence ID" value="ODQ78674.1"/>
    <property type="molecule type" value="Genomic_DNA"/>
</dbReference>
<evidence type="ECO:0000313" key="2">
    <source>
        <dbReference type="Proteomes" id="UP000094336"/>
    </source>
</evidence>
<dbReference type="GeneID" id="30148399"/>
<sequence>MVGTPTGMVQGFQNTTLESIASGSVPLSNADDPLFTSQTMYLKEDQNCDFLGANNIPFTGHRVFKSSSLKNDVILTHSLVFVNCFLGSAIQTSSIKIDRKDDMIYNRMFNAIKNPRNATFPNGTLLLELYHGMDKIDHRSKKWLMGLKNVFVDLLDSARIKWLSSDWYFNHKNTVSRHYNFALRSLNNKTLAAEIYYSPENMDYYSFARYAKFRNRKITAYIPFQTVGGQFSCVPTKTQLDELIAKFEYSKIGGAFDGDFVCDPETAVAVKPLLADEFYKFRMGAAYPNNPFEGSSGIQFQTYFHTPLVFTASPLDPRYMFGDWSKGLRVDEGYAYTSGQWLNIRELENKLILVIGDVYELFLLPNSFFPFEADFWKGIFGDVPLNIGAIAVDSVTKFVVPKGVKQVMDSWFENGAWAWTMFPLHYDLDTFLTLLIRKLPYDMADYYKSQIEKAYVEFDQSWRD</sequence>
<dbReference type="RefSeq" id="XP_018984002.1">
    <property type="nucleotide sequence ID" value="XM_019130546.1"/>
</dbReference>
<gene>
    <name evidence="1" type="ORF">BABINDRAFT_167871</name>
</gene>
<protein>
    <submittedName>
        <fullName evidence="1">Uncharacterized protein</fullName>
    </submittedName>
</protein>